<dbReference type="SUPFAM" id="SSF50475">
    <property type="entry name" value="FMN-binding split barrel"/>
    <property type="match status" value="1"/>
</dbReference>
<evidence type="ECO:0000259" key="1">
    <source>
        <dbReference type="Pfam" id="PF16242"/>
    </source>
</evidence>
<gene>
    <name evidence="2" type="ORF">A6122_0972</name>
</gene>
<organism evidence="2 3">
    <name type="scientific">Rathayibacter tritici</name>
    <dbReference type="NCBI Taxonomy" id="33888"/>
    <lineage>
        <taxon>Bacteria</taxon>
        <taxon>Bacillati</taxon>
        <taxon>Actinomycetota</taxon>
        <taxon>Actinomycetes</taxon>
        <taxon>Micrococcales</taxon>
        <taxon>Microbacteriaceae</taxon>
        <taxon>Rathayibacter</taxon>
    </lineage>
</organism>
<proteinExistence type="predicted"/>
<dbReference type="PANTHER" id="PTHR34818:SF1">
    <property type="entry name" value="PROTEIN BLI-3"/>
    <property type="match status" value="1"/>
</dbReference>
<dbReference type="InterPro" id="IPR012349">
    <property type="entry name" value="Split_barrel_FMN-bd"/>
</dbReference>
<dbReference type="KEGG" id="rtn:A6122_0972"/>
<sequence>MTETEITPADSDDRAQITELVTSAGIGLLTTVTATGQLVSRPLKAQDIDFDGELWFFTQDPSPKVDDIRANPSVNVAFESKKGYLSVAGSASIVHDPAKVDELWSPAVAGWFPDGKDDPTVALIRVHAETVELWATDEPRPVVLFKVLKAAVTGGQPDVGENRTVSFE</sequence>
<dbReference type="Pfam" id="PF16242">
    <property type="entry name" value="Pyrid_ox_like"/>
    <property type="match status" value="1"/>
</dbReference>
<evidence type="ECO:0000313" key="3">
    <source>
        <dbReference type="Proteomes" id="UP000077071"/>
    </source>
</evidence>
<dbReference type="PANTHER" id="PTHR34818">
    <property type="entry name" value="PROTEIN BLI-3"/>
    <property type="match status" value="1"/>
</dbReference>
<name>A0A160KRP6_9MICO</name>
<dbReference type="InterPro" id="IPR052917">
    <property type="entry name" value="Stress-Dev_Protein"/>
</dbReference>
<dbReference type="InterPro" id="IPR038725">
    <property type="entry name" value="YdaG_split_barrel_FMN-bd"/>
</dbReference>
<reference evidence="2 3" key="1">
    <citation type="submission" date="2016-05" db="EMBL/GenBank/DDBJ databases">
        <title>Complete genome sequence of Rathayibacter tritici NCPPB 1953.</title>
        <authorList>
            <person name="Park J."/>
            <person name="Lee H.-H."/>
            <person name="Lee S.-W."/>
            <person name="Seo Y.-S."/>
        </authorList>
    </citation>
    <scope>NUCLEOTIDE SEQUENCE [LARGE SCALE GENOMIC DNA]</scope>
    <source>
        <strain evidence="2 3">NCPPB 1953</strain>
    </source>
</reference>
<dbReference type="PATRIC" id="fig|33888.3.peg.1075"/>
<dbReference type="AlphaFoldDB" id="A0A160KRP6"/>
<dbReference type="STRING" id="33888.A6122_0972"/>
<feature type="domain" description="General stress protein FMN-binding split barrel" evidence="1">
    <location>
        <begin position="12"/>
        <end position="158"/>
    </location>
</feature>
<accession>A0A160KRP6</accession>
<dbReference type="OrthoDB" id="1432662at2"/>
<dbReference type="Proteomes" id="UP000077071">
    <property type="component" value="Chromosome"/>
</dbReference>
<keyword evidence="3" id="KW-1185">Reference proteome</keyword>
<dbReference type="EMBL" id="CP015515">
    <property type="protein sequence ID" value="AND16123.1"/>
    <property type="molecule type" value="Genomic_DNA"/>
</dbReference>
<dbReference type="Gene3D" id="2.30.110.10">
    <property type="entry name" value="Electron Transport, Fmn-binding Protein, Chain A"/>
    <property type="match status" value="1"/>
</dbReference>
<protein>
    <submittedName>
        <fullName evidence="2">General stress protein</fullName>
    </submittedName>
</protein>
<evidence type="ECO:0000313" key="2">
    <source>
        <dbReference type="EMBL" id="AND16123.1"/>
    </source>
</evidence>
<dbReference type="RefSeq" id="WP_068252318.1">
    <property type="nucleotide sequence ID" value="NZ_CP015515.1"/>
</dbReference>